<dbReference type="Pfam" id="PF00072">
    <property type="entry name" value="Response_reg"/>
    <property type="match status" value="1"/>
</dbReference>
<dbReference type="EMBL" id="HBFN01035028">
    <property type="protein sequence ID" value="CAD8806681.1"/>
    <property type="molecule type" value="Transcribed_RNA"/>
</dbReference>
<dbReference type="CDD" id="cd17546">
    <property type="entry name" value="REC_hyHK_CKI1_RcsC-like"/>
    <property type="match status" value="1"/>
</dbReference>
<dbReference type="SUPFAM" id="SSF55874">
    <property type="entry name" value="ATPase domain of HSP90 chaperone/DNA topoisomerase II/histidine kinase"/>
    <property type="match status" value="1"/>
</dbReference>
<dbReference type="Gene3D" id="1.10.287.130">
    <property type="match status" value="1"/>
</dbReference>
<evidence type="ECO:0000259" key="7">
    <source>
        <dbReference type="PROSITE" id="PS50109"/>
    </source>
</evidence>
<dbReference type="InterPro" id="IPR003018">
    <property type="entry name" value="GAF"/>
</dbReference>
<dbReference type="InterPro" id="IPR029016">
    <property type="entry name" value="GAF-like_dom_sf"/>
</dbReference>
<evidence type="ECO:0000256" key="2">
    <source>
        <dbReference type="ARBA" id="ARBA00012438"/>
    </source>
</evidence>
<comment type="catalytic activity">
    <reaction evidence="1">
        <text>ATP + protein L-histidine = ADP + protein N-phospho-L-histidine.</text>
        <dbReference type="EC" id="2.7.13.3"/>
    </reaction>
</comment>
<dbReference type="AlphaFoldDB" id="A0A7S0Z3C2"/>
<evidence type="ECO:0000313" key="9">
    <source>
        <dbReference type="EMBL" id="CAD8806681.1"/>
    </source>
</evidence>
<dbReference type="EC" id="2.7.13.3" evidence="2"/>
<evidence type="ECO:0000259" key="8">
    <source>
        <dbReference type="PROSITE" id="PS50110"/>
    </source>
</evidence>
<dbReference type="PRINTS" id="PR00344">
    <property type="entry name" value="BCTRLSENSOR"/>
</dbReference>
<evidence type="ECO:0000256" key="6">
    <source>
        <dbReference type="PROSITE-ProRule" id="PRU00169"/>
    </source>
</evidence>
<dbReference type="Pfam" id="PF01590">
    <property type="entry name" value="GAF"/>
    <property type="match status" value="1"/>
</dbReference>
<dbReference type="InterPro" id="IPR004358">
    <property type="entry name" value="Sig_transdc_His_kin-like_C"/>
</dbReference>
<evidence type="ECO:0000256" key="5">
    <source>
        <dbReference type="ARBA" id="ARBA00022777"/>
    </source>
</evidence>
<dbReference type="InterPro" id="IPR005467">
    <property type="entry name" value="His_kinase_dom"/>
</dbReference>
<dbReference type="SMART" id="SM00388">
    <property type="entry name" value="HisKA"/>
    <property type="match status" value="1"/>
</dbReference>
<dbReference type="GO" id="GO:0009927">
    <property type="term" value="F:histidine phosphotransfer kinase activity"/>
    <property type="evidence" value="ECO:0007669"/>
    <property type="project" value="TreeGrafter"/>
</dbReference>
<organism evidence="9">
    <name type="scientific">Hemiselmis tepida</name>
    <dbReference type="NCBI Taxonomy" id="464990"/>
    <lineage>
        <taxon>Eukaryota</taxon>
        <taxon>Cryptophyceae</taxon>
        <taxon>Cryptomonadales</taxon>
        <taxon>Hemiselmidaceae</taxon>
        <taxon>Hemiselmis</taxon>
    </lineage>
</organism>
<accession>A0A7S0Z3C2</accession>
<dbReference type="SUPFAM" id="SSF47384">
    <property type="entry name" value="Homodimeric domain of signal transducing histidine kinase"/>
    <property type="match status" value="1"/>
</dbReference>
<dbReference type="CDD" id="cd00082">
    <property type="entry name" value="HisKA"/>
    <property type="match status" value="1"/>
</dbReference>
<dbReference type="InterPro" id="IPR003661">
    <property type="entry name" value="HisK_dim/P_dom"/>
</dbReference>
<dbReference type="PANTHER" id="PTHR43047:SF66">
    <property type="entry name" value="HISKA"/>
    <property type="match status" value="1"/>
</dbReference>
<proteinExistence type="predicted"/>
<keyword evidence="3 6" id="KW-0597">Phosphoprotein</keyword>
<dbReference type="Gene3D" id="3.30.450.40">
    <property type="match status" value="1"/>
</dbReference>
<keyword evidence="5" id="KW-0418">Kinase</keyword>
<dbReference type="SMART" id="SM00448">
    <property type="entry name" value="REC"/>
    <property type="match status" value="1"/>
</dbReference>
<dbReference type="SMART" id="SM00387">
    <property type="entry name" value="HATPase_c"/>
    <property type="match status" value="1"/>
</dbReference>
<dbReference type="GO" id="GO:0005886">
    <property type="term" value="C:plasma membrane"/>
    <property type="evidence" value="ECO:0007669"/>
    <property type="project" value="TreeGrafter"/>
</dbReference>
<reference evidence="9" key="1">
    <citation type="submission" date="2021-01" db="EMBL/GenBank/DDBJ databases">
        <authorList>
            <person name="Corre E."/>
            <person name="Pelletier E."/>
            <person name="Niang G."/>
            <person name="Scheremetjew M."/>
            <person name="Finn R."/>
            <person name="Kale V."/>
            <person name="Holt S."/>
            <person name="Cochrane G."/>
            <person name="Meng A."/>
            <person name="Brown T."/>
            <person name="Cohen L."/>
        </authorList>
    </citation>
    <scope>NUCLEOTIDE SEQUENCE</scope>
    <source>
        <strain evidence="9">CCMP443</strain>
    </source>
</reference>
<dbReference type="InterPro" id="IPR003594">
    <property type="entry name" value="HATPase_dom"/>
</dbReference>
<sequence length="609" mass="67671">MGEHIPAPKPLNDKQRVEFLHSLMVLDTEAEESFDRITDAAHKAFDVPIALVSLVDAERQWFKSCVGLDVDSTHRDLAFCAHAILPKNPVTFVVEDARQDERFKNSALVTGPPFIRFYAGAPLVYNSDDGNEWKLGTLCVIDSRPRKITEDQIAMLEMLARLVVTELELRMKFRSHIKEVRAAANQNAVVRATEMHTAYIGQVAHDLRTPLNSFMLGLEALRSLNDATPEMIGIIDTMKVSLELMDLTCTKAIDHSKFETGKDLLAKHAPFGITEMLKKSQIVVSGYTHESRGVKYEYKIDPDVAEQIITDKEWFWHMLMNFLSNARKFTTEGYIRTSVGIASEGGVEYLDVKVADTGIGIQEEQRKKLFAAFSQLQDFAGGTGLGLYSVLKKINVLGGACGVEANTPKGSVFWFKIPYVPCTPEAESSLEEVQPSGRGVWHNSAELTFSSNTRAERVVERGASAGDVLTGSAKAAGKGTVLLIEDDVPTRRLMTKALEKQKFSVVQAGNGEEGLEKLKESRYSMVLCDIMMPVMDGVECIRRFRQWEQGQASREGGEQFVCALSANTEASDVEKTRNVGMNDFFPKPVKIKELLSHLQGKFLPPELIP</sequence>
<dbReference type="SUPFAM" id="SSF55781">
    <property type="entry name" value="GAF domain-like"/>
    <property type="match status" value="1"/>
</dbReference>
<protein>
    <recommendedName>
        <fullName evidence="2">histidine kinase</fullName>
        <ecNumber evidence="2">2.7.13.3</ecNumber>
    </recommendedName>
</protein>
<evidence type="ECO:0000256" key="3">
    <source>
        <dbReference type="ARBA" id="ARBA00022553"/>
    </source>
</evidence>
<dbReference type="InterPro" id="IPR036097">
    <property type="entry name" value="HisK_dim/P_sf"/>
</dbReference>
<gene>
    <name evidence="9" type="ORF">HTEP1355_LOCUS20360</name>
</gene>
<dbReference type="InterPro" id="IPR036890">
    <property type="entry name" value="HATPase_C_sf"/>
</dbReference>
<dbReference type="SMART" id="SM00065">
    <property type="entry name" value="GAF"/>
    <property type="match status" value="1"/>
</dbReference>
<keyword evidence="4" id="KW-0808">Transferase</keyword>
<dbReference type="InterPro" id="IPR011006">
    <property type="entry name" value="CheY-like_superfamily"/>
</dbReference>
<feature type="domain" description="Histidine kinase" evidence="7">
    <location>
        <begin position="202"/>
        <end position="421"/>
    </location>
</feature>
<name>A0A7S0Z3C2_9CRYP</name>
<feature type="domain" description="Response regulatory" evidence="8">
    <location>
        <begin position="480"/>
        <end position="602"/>
    </location>
</feature>
<dbReference type="Gene3D" id="3.30.565.10">
    <property type="entry name" value="Histidine kinase-like ATPase, C-terminal domain"/>
    <property type="match status" value="1"/>
</dbReference>
<dbReference type="Pfam" id="PF02518">
    <property type="entry name" value="HATPase_c"/>
    <property type="match status" value="1"/>
</dbReference>
<evidence type="ECO:0000256" key="1">
    <source>
        <dbReference type="ARBA" id="ARBA00000085"/>
    </source>
</evidence>
<dbReference type="SUPFAM" id="SSF52172">
    <property type="entry name" value="CheY-like"/>
    <property type="match status" value="1"/>
</dbReference>
<dbReference type="Gene3D" id="3.40.50.2300">
    <property type="match status" value="1"/>
</dbReference>
<dbReference type="PROSITE" id="PS50110">
    <property type="entry name" value="RESPONSE_REGULATORY"/>
    <property type="match status" value="1"/>
</dbReference>
<dbReference type="InterPro" id="IPR001789">
    <property type="entry name" value="Sig_transdc_resp-reg_receiver"/>
</dbReference>
<dbReference type="PROSITE" id="PS50109">
    <property type="entry name" value="HIS_KIN"/>
    <property type="match status" value="1"/>
</dbReference>
<dbReference type="GO" id="GO:0000155">
    <property type="term" value="F:phosphorelay sensor kinase activity"/>
    <property type="evidence" value="ECO:0007669"/>
    <property type="project" value="InterPro"/>
</dbReference>
<feature type="modified residue" description="4-aspartylphosphate" evidence="6">
    <location>
        <position position="529"/>
    </location>
</feature>
<evidence type="ECO:0000256" key="4">
    <source>
        <dbReference type="ARBA" id="ARBA00022679"/>
    </source>
</evidence>
<dbReference type="PANTHER" id="PTHR43047">
    <property type="entry name" value="TWO-COMPONENT HISTIDINE PROTEIN KINASE"/>
    <property type="match status" value="1"/>
</dbReference>